<accession>A0A0M3IMJ2</accession>
<name>A0A0M3IMJ2_ASCLU</name>
<dbReference type="InterPro" id="IPR001507">
    <property type="entry name" value="ZP_dom"/>
</dbReference>
<dbReference type="WBParaSite" id="ALUE_0001997001-mRNA-1">
    <property type="protein sequence ID" value="ALUE_0001997001-mRNA-1"/>
    <property type="gene ID" value="ALUE_0001997001"/>
</dbReference>
<evidence type="ECO:0000313" key="3">
    <source>
        <dbReference type="WBParaSite" id="ALUE_0001997001-mRNA-1"/>
    </source>
</evidence>
<feature type="domain" description="ZP" evidence="1">
    <location>
        <begin position="1"/>
        <end position="66"/>
    </location>
</feature>
<sequence>MMVYNCTVSSTRIDSPLIPIIDEFGCSLFPTLIPHVSYVDDLDAGLKTNAFSLDVDEVVTFLLCII</sequence>
<evidence type="ECO:0000259" key="1">
    <source>
        <dbReference type="PROSITE" id="PS51034"/>
    </source>
</evidence>
<proteinExistence type="predicted"/>
<evidence type="ECO:0000313" key="2">
    <source>
        <dbReference type="Proteomes" id="UP000036681"/>
    </source>
</evidence>
<dbReference type="Proteomes" id="UP000036681">
    <property type="component" value="Unplaced"/>
</dbReference>
<organism evidence="2 3">
    <name type="scientific">Ascaris lumbricoides</name>
    <name type="common">Giant roundworm</name>
    <dbReference type="NCBI Taxonomy" id="6252"/>
    <lineage>
        <taxon>Eukaryota</taxon>
        <taxon>Metazoa</taxon>
        <taxon>Ecdysozoa</taxon>
        <taxon>Nematoda</taxon>
        <taxon>Chromadorea</taxon>
        <taxon>Rhabditida</taxon>
        <taxon>Spirurina</taxon>
        <taxon>Ascaridomorpha</taxon>
        <taxon>Ascaridoidea</taxon>
        <taxon>Ascarididae</taxon>
        <taxon>Ascaris</taxon>
    </lineage>
</organism>
<protein>
    <submittedName>
        <fullName evidence="3">ZP domain-containing protein</fullName>
    </submittedName>
</protein>
<reference evidence="3" key="1">
    <citation type="submission" date="2017-02" db="UniProtKB">
        <authorList>
            <consortium name="WormBaseParasite"/>
        </authorList>
    </citation>
    <scope>IDENTIFICATION</scope>
</reference>
<keyword evidence="2" id="KW-1185">Reference proteome</keyword>
<dbReference type="PROSITE" id="PS51034">
    <property type="entry name" value="ZP_2"/>
    <property type="match status" value="1"/>
</dbReference>
<dbReference type="AlphaFoldDB" id="A0A0M3IMJ2"/>